<accession>A0A0U1QVV4</accession>
<evidence type="ECO:0000313" key="1">
    <source>
        <dbReference type="EMBL" id="ABS46654.1"/>
    </source>
</evidence>
<dbReference type="RefSeq" id="WP_012104615.1">
    <property type="nucleotide sequence ID" value="NC_009708.1"/>
</dbReference>
<reference evidence="1 2" key="1">
    <citation type="journal article" date="2007" name="PLoS Genet.">
        <title>The complete genome sequence of Yersinia pseudotuberculosis IP31758, the causative agent of Far East scarlet-like fever.</title>
        <authorList>
            <person name="Eppinger M."/>
            <person name="Rosovitz M.J."/>
            <person name="Fricke W.F."/>
            <person name="Rasko D.A."/>
            <person name="Kokorina G."/>
            <person name="Fayolle C."/>
            <person name="Lindler L.E."/>
            <person name="Carniel E."/>
            <person name="Ravel J."/>
        </authorList>
    </citation>
    <scope>NUCLEOTIDE SEQUENCE [LARGE SCALE GENOMIC DNA]</scope>
    <source>
        <strain evidence="1 2">IP 31758</strain>
    </source>
</reference>
<evidence type="ECO:0000313" key="2">
    <source>
        <dbReference type="Proteomes" id="UP000002412"/>
    </source>
</evidence>
<name>A0A0U1QVV4_YERP3</name>
<gene>
    <name evidence="1" type="ordered locus">YpsIP31758_0766</name>
</gene>
<dbReference type="KEGG" id="ypi:YpsIP31758_0766"/>
<dbReference type="AlphaFoldDB" id="A0A0U1QVV4"/>
<protein>
    <submittedName>
        <fullName evidence="1">Uncharacterized protein</fullName>
    </submittedName>
</protein>
<dbReference type="Proteomes" id="UP000002412">
    <property type="component" value="Chromosome"/>
</dbReference>
<dbReference type="HOGENOM" id="CLU_3241751_0_0_6"/>
<proteinExistence type="predicted"/>
<organism evidence="1 2">
    <name type="scientific">Yersinia pseudotuberculosis serotype O:1b (strain IP 31758)</name>
    <dbReference type="NCBI Taxonomy" id="349747"/>
    <lineage>
        <taxon>Bacteria</taxon>
        <taxon>Pseudomonadati</taxon>
        <taxon>Pseudomonadota</taxon>
        <taxon>Gammaproteobacteria</taxon>
        <taxon>Enterobacterales</taxon>
        <taxon>Yersiniaceae</taxon>
        <taxon>Yersinia</taxon>
    </lineage>
</organism>
<sequence>MSEWYTLHLRLPDVLNQWLAAKQKAYRGLTTMIEGYNRAARPR</sequence>
<dbReference type="EMBL" id="CP000720">
    <property type="protein sequence ID" value="ABS46654.1"/>
    <property type="molecule type" value="Genomic_DNA"/>
</dbReference>